<accession>A0ABV0DCW4</accession>
<evidence type="ECO:0000313" key="2">
    <source>
        <dbReference type="Proteomes" id="UP001424532"/>
    </source>
</evidence>
<keyword evidence="2" id="KW-1185">Reference proteome</keyword>
<name>A0ABV0DCW4_9PSED</name>
<evidence type="ECO:0000313" key="1">
    <source>
        <dbReference type="EMBL" id="MEN8639625.1"/>
    </source>
</evidence>
<reference evidence="1 2" key="1">
    <citation type="submission" date="2024-05" db="EMBL/GenBank/DDBJ databases">
        <title>Sequence of Lycoming College course isolates.</title>
        <authorList>
            <person name="Reigle C.A."/>
            <person name="Newman J.D."/>
        </authorList>
    </citation>
    <scope>NUCLEOTIDE SEQUENCE [LARGE SCALE GENOMIC DNA]</scope>
    <source>
        <strain evidence="1 2">CAR-09</strain>
    </source>
</reference>
<protein>
    <submittedName>
        <fullName evidence="1">Uncharacterized protein</fullName>
    </submittedName>
</protein>
<proteinExistence type="predicted"/>
<sequence length="69" mass="7440">MYTTDDELKIRKTGRVTITKDGISVEGFEVKGAMCRDVAVVAAAWAIGELQREMLKTIQKPGGGNIGVD</sequence>
<gene>
    <name evidence="1" type="ORF">ABFE88_08185</name>
</gene>
<dbReference type="EMBL" id="JBDLYL010000006">
    <property type="protein sequence ID" value="MEN8639625.1"/>
    <property type="molecule type" value="Genomic_DNA"/>
</dbReference>
<organism evidence="1 2">
    <name type="scientific">Pseudomonas sichuanensis</name>
    <dbReference type="NCBI Taxonomy" id="2213015"/>
    <lineage>
        <taxon>Bacteria</taxon>
        <taxon>Pseudomonadati</taxon>
        <taxon>Pseudomonadota</taxon>
        <taxon>Gammaproteobacteria</taxon>
        <taxon>Pseudomonadales</taxon>
        <taxon>Pseudomonadaceae</taxon>
        <taxon>Pseudomonas</taxon>
    </lineage>
</organism>
<dbReference type="Proteomes" id="UP001424532">
    <property type="component" value="Unassembled WGS sequence"/>
</dbReference>
<comment type="caution">
    <text evidence="1">The sequence shown here is derived from an EMBL/GenBank/DDBJ whole genome shotgun (WGS) entry which is preliminary data.</text>
</comment>
<dbReference type="RefSeq" id="WP_347149576.1">
    <property type="nucleotide sequence ID" value="NZ_JBDLYL010000006.1"/>
</dbReference>